<dbReference type="STRING" id="679937.Bcop_1745"/>
<accession>F3ZRC8</accession>
<dbReference type="Gene3D" id="2.130.10.10">
    <property type="entry name" value="YVTN repeat-like/Quinoprotein amine dehydrogenase"/>
    <property type="match status" value="1"/>
</dbReference>
<dbReference type="PANTHER" id="PTHR47197">
    <property type="entry name" value="PROTEIN NIRF"/>
    <property type="match status" value="1"/>
</dbReference>
<dbReference type="InterPro" id="IPR051200">
    <property type="entry name" value="Host-pathogen_enzymatic-act"/>
</dbReference>
<dbReference type="InterPro" id="IPR031815">
    <property type="entry name" value="DUF5074"/>
</dbReference>
<evidence type="ECO:0000313" key="2">
    <source>
        <dbReference type="Proteomes" id="UP000018439"/>
    </source>
</evidence>
<dbReference type="Pfam" id="PF16819">
    <property type="entry name" value="DUF5074"/>
    <property type="match status" value="1"/>
</dbReference>
<dbReference type="AlphaFoldDB" id="F3ZRC8"/>
<dbReference type="SUPFAM" id="SSF50969">
    <property type="entry name" value="YVTN repeat-like/Quinoprotein amine dehydrogenase"/>
    <property type="match status" value="1"/>
</dbReference>
<dbReference type="OrthoDB" id="792648at2"/>
<dbReference type="InterPro" id="IPR011044">
    <property type="entry name" value="Quino_amine_DH_bsu"/>
</dbReference>
<gene>
    <name evidence="1" type="ORF">Bcop_1745</name>
</gene>
<dbReference type="InterPro" id="IPR015943">
    <property type="entry name" value="WD40/YVTN_repeat-like_dom_sf"/>
</dbReference>
<dbReference type="HOGENOM" id="CLU_035696_1_0_10"/>
<protein>
    <recommendedName>
        <fullName evidence="3">Lipoprotein</fullName>
    </recommendedName>
</protein>
<evidence type="ECO:0000313" key="1">
    <source>
        <dbReference type="EMBL" id="EGJ71936.1"/>
    </source>
</evidence>
<sequence>MRNYTLFILALASVFLLPSCRKDEYIFKSNKEQVAYPRPDSKTLGFYILNEGNMGMNRASIDYFDYRTGYYSTDIYSELNPNAIKELGDVGNDLKIYGNKLYAVINASNKIEVMNKWTAQRQKVITVPNCRYLAFHQDKAYVSSYSGPIGVDPNAEKGFVAEIDTTSLELTRKVQVGYQPEEMVIVNNKLYVANSGGYRVPNYDTTVSVIDLDSFEEIRKIDVAINLHRMVLAPNGLIYVSSRGDYKGVRSDIFIIDPQKDEVVQSLGVGASELCLSGELLYYYNSEEDQNTGSRDIKYGIIDTNTQQVISNEIITDGTDKQIMLPYGLTINPETKEIYITDAQNYIVTGFVYCFTPDGKLKWKTTAGNIPAHFAFLK</sequence>
<name>F3ZRC8_9BACE</name>
<dbReference type="eggNOG" id="COG3391">
    <property type="taxonomic scope" value="Bacteria"/>
</dbReference>
<dbReference type="PANTHER" id="PTHR47197:SF3">
    <property type="entry name" value="DIHYDRO-HEME D1 DEHYDROGENASE"/>
    <property type="match status" value="1"/>
</dbReference>
<evidence type="ECO:0008006" key="3">
    <source>
        <dbReference type="Google" id="ProtNLM"/>
    </source>
</evidence>
<proteinExistence type="predicted"/>
<dbReference type="EMBL" id="CM001167">
    <property type="protein sequence ID" value="EGJ71936.1"/>
    <property type="molecule type" value="Genomic_DNA"/>
</dbReference>
<reference evidence="1 2" key="1">
    <citation type="journal article" date="2011" name="Stand. Genomic Sci.">
        <title>Non-contiguous finished genome sequence of Bacteroides coprosuis type strain (PC139).</title>
        <authorList>
            <person name="Land M."/>
            <person name="Held B."/>
            <person name="Gronow S."/>
            <person name="Abt B."/>
            <person name="Lucas S."/>
            <person name="Del Rio T.G."/>
            <person name="Nolan M."/>
            <person name="Tice H."/>
            <person name="Cheng J.F."/>
            <person name="Pitluck S."/>
            <person name="Liolios K."/>
            <person name="Pagani I."/>
            <person name="Ivanova N."/>
            <person name="Mavromatis K."/>
            <person name="Mikhailova N."/>
            <person name="Pati A."/>
            <person name="Tapia R."/>
            <person name="Han C."/>
            <person name="Goodwin L."/>
            <person name="Chen A."/>
            <person name="Palaniappan K."/>
            <person name="Hauser L."/>
            <person name="Brambilla E.M."/>
            <person name="Rohde M."/>
            <person name="Goker M."/>
            <person name="Detter J.C."/>
            <person name="Woyke T."/>
            <person name="Bristow J."/>
            <person name="Eisen J.A."/>
            <person name="Markowitz V."/>
            <person name="Hugenholtz P."/>
            <person name="Kyrpides N.C."/>
            <person name="Klenk H.P."/>
            <person name="Lapidus A."/>
        </authorList>
    </citation>
    <scope>NUCLEOTIDE SEQUENCE</scope>
    <source>
        <strain evidence="1 2">DSM 18011</strain>
    </source>
</reference>
<keyword evidence="2" id="KW-1185">Reference proteome</keyword>
<dbReference type="Proteomes" id="UP000018439">
    <property type="component" value="Chromosome"/>
</dbReference>
<organism evidence="1 2">
    <name type="scientific">Bacteroides coprosuis DSM 18011</name>
    <dbReference type="NCBI Taxonomy" id="679937"/>
    <lineage>
        <taxon>Bacteria</taxon>
        <taxon>Pseudomonadati</taxon>
        <taxon>Bacteroidota</taxon>
        <taxon>Bacteroidia</taxon>
        <taxon>Bacteroidales</taxon>
        <taxon>Bacteroidaceae</taxon>
        <taxon>Bacteroides</taxon>
    </lineage>
</organism>